<keyword evidence="2" id="KW-0808">Transferase</keyword>
<accession>A0A7M1QYF2</accession>
<organism evidence="2 3">
    <name type="scientific">Trueperella pecoris</name>
    <dbReference type="NCBI Taxonomy" id="2733571"/>
    <lineage>
        <taxon>Bacteria</taxon>
        <taxon>Bacillati</taxon>
        <taxon>Actinomycetota</taxon>
        <taxon>Actinomycetes</taxon>
        <taxon>Actinomycetales</taxon>
        <taxon>Actinomycetaceae</taxon>
        <taxon>Trueperella</taxon>
    </lineage>
</organism>
<name>A0A7M1QYF2_9ACTO</name>
<protein>
    <submittedName>
        <fullName evidence="2">Glycosyltransferase family 2 protein</fullName>
    </submittedName>
</protein>
<dbReference type="SUPFAM" id="SSF53448">
    <property type="entry name" value="Nucleotide-diphospho-sugar transferases"/>
    <property type="match status" value="1"/>
</dbReference>
<gene>
    <name evidence="2" type="ORF">INS88_03135</name>
</gene>
<dbReference type="Proteomes" id="UP000595053">
    <property type="component" value="Chromosome"/>
</dbReference>
<dbReference type="GO" id="GO:0016758">
    <property type="term" value="F:hexosyltransferase activity"/>
    <property type="evidence" value="ECO:0007669"/>
    <property type="project" value="UniProtKB-ARBA"/>
</dbReference>
<evidence type="ECO:0000313" key="2">
    <source>
        <dbReference type="EMBL" id="QOR46217.1"/>
    </source>
</evidence>
<dbReference type="RefSeq" id="WP_193326086.1">
    <property type="nucleotide sequence ID" value="NZ_CP053291.1"/>
</dbReference>
<evidence type="ECO:0000259" key="1">
    <source>
        <dbReference type="Pfam" id="PF00535"/>
    </source>
</evidence>
<dbReference type="AlphaFoldDB" id="A0A7M1QYF2"/>
<evidence type="ECO:0000313" key="3">
    <source>
        <dbReference type="Proteomes" id="UP000595053"/>
    </source>
</evidence>
<reference evidence="2 3" key="1">
    <citation type="submission" date="2020-10" db="EMBL/GenBank/DDBJ databases">
        <title>Trueperella pecoris sp. nov. isolated from bovine and porcine specimens.</title>
        <authorList>
            <person name="Schoenecker L."/>
            <person name="Schnydrig P."/>
            <person name="Brodard I."/>
            <person name="Thomann A."/>
            <person name="Hemphill A."/>
            <person name="Rodriguez-Campos S."/>
            <person name="Perreten V."/>
            <person name="Jores J."/>
            <person name="Kittl S."/>
        </authorList>
    </citation>
    <scope>NUCLEOTIDE SEQUENCE [LARGE SCALE GENOMIC DNA]</scope>
    <source>
        <strain evidence="2 3">15A0121</strain>
    </source>
</reference>
<dbReference type="InterPro" id="IPR029044">
    <property type="entry name" value="Nucleotide-diphossugar_trans"/>
</dbReference>
<dbReference type="InterPro" id="IPR001173">
    <property type="entry name" value="Glyco_trans_2-like"/>
</dbReference>
<sequence>MRIDIMVPYWGSVAWVRELIDSVLAQDDDQWRLVIVDDCYPGDEARKLVEGIKDPRVEYVRNEENLGLNANFRRCLDLSTAEYLVIPGCDDRFLPNYVSTMRAAVEKFHPDVVQPGVRVINQDGRAMCGLPERIKAVIRSRQARASQPRSGEGVAVSLMHGNWMYWPSLLLRREAVEAHSFREFSIMLDLGLVVDVLLAGGNLLVLNEVSFEYRRSTESVSGKTALDGKRFVDEAKYFRLASGLFANHGWPKAAWAAKLHLTSRLHALILIPQVLRSNKRPVVAGLLKHVLR</sequence>
<dbReference type="PANTHER" id="PTHR22916:SF3">
    <property type="entry name" value="UDP-GLCNAC:BETAGAL BETA-1,3-N-ACETYLGLUCOSAMINYLTRANSFERASE-LIKE PROTEIN 1"/>
    <property type="match status" value="1"/>
</dbReference>
<feature type="domain" description="Glycosyltransferase 2-like" evidence="1">
    <location>
        <begin position="5"/>
        <end position="164"/>
    </location>
</feature>
<accession>A0A8A5UH94</accession>
<dbReference type="Pfam" id="PF00535">
    <property type="entry name" value="Glycos_transf_2"/>
    <property type="match status" value="1"/>
</dbReference>
<dbReference type="Gene3D" id="3.90.550.10">
    <property type="entry name" value="Spore Coat Polysaccharide Biosynthesis Protein SpsA, Chain A"/>
    <property type="match status" value="1"/>
</dbReference>
<proteinExistence type="predicted"/>
<dbReference type="PANTHER" id="PTHR22916">
    <property type="entry name" value="GLYCOSYLTRANSFERASE"/>
    <property type="match status" value="1"/>
</dbReference>
<keyword evidence="3" id="KW-1185">Reference proteome</keyword>
<dbReference type="EMBL" id="CP063213">
    <property type="protein sequence ID" value="QOR46217.1"/>
    <property type="molecule type" value="Genomic_DNA"/>
</dbReference>